<dbReference type="PANTHER" id="PTHR42808">
    <property type="entry name" value="HYDROXYSTEROID DEHYDROGENASE-LIKE PROTEIN 2"/>
    <property type="match status" value="1"/>
</dbReference>
<comment type="subcellular location">
    <subcellularLocation>
        <location evidence="1">Mitochondrion</location>
    </subcellularLocation>
    <subcellularLocation>
        <location evidence="2">Peroxisome</location>
    </subcellularLocation>
</comment>
<organism evidence="10 11">
    <name type="scientific">Nezara viridula</name>
    <name type="common">Southern green stink bug</name>
    <name type="synonym">Cimex viridulus</name>
    <dbReference type="NCBI Taxonomy" id="85310"/>
    <lineage>
        <taxon>Eukaryota</taxon>
        <taxon>Metazoa</taxon>
        <taxon>Ecdysozoa</taxon>
        <taxon>Arthropoda</taxon>
        <taxon>Hexapoda</taxon>
        <taxon>Insecta</taxon>
        <taxon>Pterygota</taxon>
        <taxon>Neoptera</taxon>
        <taxon>Paraneoptera</taxon>
        <taxon>Hemiptera</taxon>
        <taxon>Heteroptera</taxon>
        <taxon>Panheteroptera</taxon>
        <taxon>Pentatomomorpha</taxon>
        <taxon>Pentatomoidea</taxon>
        <taxon>Pentatomidae</taxon>
        <taxon>Pentatominae</taxon>
        <taxon>Nezara</taxon>
    </lineage>
</organism>
<evidence type="ECO:0000313" key="10">
    <source>
        <dbReference type="EMBL" id="CAH1392246.1"/>
    </source>
</evidence>
<dbReference type="Pfam" id="PF00106">
    <property type="entry name" value="adh_short"/>
    <property type="match status" value="1"/>
</dbReference>
<keyword evidence="4" id="KW-0521">NADP</keyword>
<evidence type="ECO:0000259" key="9">
    <source>
        <dbReference type="Pfam" id="PF02036"/>
    </source>
</evidence>
<reference evidence="10" key="1">
    <citation type="submission" date="2022-01" db="EMBL/GenBank/DDBJ databases">
        <authorList>
            <person name="King R."/>
        </authorList>
    </citation>
    <scope>NUCLEOTIDE SEQUENCE</scope>
</reference>
<comment type="similarity">
    <text evidence="3">Belongs to the short-chain dehydrogenases/reductases (SDR) family.</text>
</comment>
<keyword evidence="11" id="KW-1185">Reference proteome</keyword>
<dbReference type="GO" id="GO:0005777">
    <property type="term" value="C:peroxisome"/>
    <property type="evidence" value="ECO:0007669"/>
    <property type="project" value="UniProtKB-SubCell"/>
</dbReference>
<evidence type="ECO:0000313" key="11">
    <source>
        <dbReference type="Proteomes" id="UP001152798"/>
    </source>
</evidence>
<dbReference type="InterPro" id="IPR003033">
    <property type="entry name" value="SCP2_sterol-bd_dom"/>
</dbReference>
<dbReference type="NCBIfam" id="NF006133">
    <property type="entry name" value="PRK08278.1"/>
    <property type="match status" value="1"/>
</dbReference>
<keyword evidence="6" id="KW-0496">Mitochondrion</keyword>
<dbReference type="AlphaFoldDB" id="A0A9P0E5W0"/>
<evidence type="ECO:0000256" key="2">
    <source>
        <dbReference type="ARBA" id="ARBA00004275"/>
    </source>
</evidence>
<evidence type="ECO:0000256" key="1">
    <source>
        <dbReference type="ARBA" id="ARBA00004173"/>
    </source>
</evidence>
<sequence length="352" mass="37685">MMNSGKLAGKTLFITGASRGIGKAIALKAAKDGANVVIAAKTADPHPKLPGTIFTAAKEVEEAGGKALPCVVDVRDEGQIQSAVDNAVKKFGGIDILVNNASAVSLSPTLKTDMKRYDLMNNINTRGTFLVSKTCLPHLKKSSNGHILNLSPPLNMDPFWFKDHVAYTIAKYGMSMCAIGMAEEFKSDGVAVNALWPKTSNKDLFPDSFLDANNYKSIFKKHSQMKGASQKRMMSTQAGDGGIEGIFTNLKGKLNADIVGATQAIFQFNLTADGKEETYHIDLRNGEGSAGKGKPADKPDATLTMNADNFQKLFAGKLKPTSAFMTGKLKISGNMQKAMKLEKLLSSLKSKA</sequence>
<accession>A0A9P0E5W0</accession>
<dbReference type="GO" id="GO:0005739">
    <property type="term" value="C:mitochondrion"/>
    <property type="evidence" value="ECO:0007669"/>
    <property type="project" value="UniProtKB-SubCell"/>
</dbReference>
<dbReference type="FunFam" id="3.40.50.720:FF:000301">
    <property type="entry name" value="Hydroxysteroid dehydrogenase like 2"/>
    <property type="match status" value="1"/>
</dbReference>
<evidence type="ECO:0000256" key="6">
    <source>
        <dbReference type="ARBA" id="ARBA00023128"/>
    </source>
</evidence>
<evidence type="ECO:0000256" key="8">
    <source>
        <dbReference type="ARBA" id="ARBA00040243"/>
    </source>
</evidence>
<dbReference type="EMBL" id="OV725077">
    <property type="protein sequence ID" value="CAH1392246.1"/>
    <property type="molecule type" value="Genomic_DNA"/>
</dbReference>
<evidence type="ECO:0000256" key="7">
    <source>
        <dbReference type="ARBA" id="ARBA00023140"/>
    </source>
</evidence>
<dbReference type="Gene3D" id="3.40.50.720">
    <property type="entry name" value="NAD(P)-binding Rossmann-like Domain"/>
    <property type="match status" value="1"/>
</dbReference>
<dbReference type="SUPFAM" id="SSF55718">
    <property type="entry name" value="SCP-like"/>
    <property type="match status" value="1"/>
</dbReference>
<proteinExistence type="inferred from homology"/>
<dbReference type="PANTHER" id="PTHR42808:SF3">
    <property type="entry name" value="HYDROXYSTEROID DEHYDROGENASE-LIKE PROTEIN 2"/>
    <property type="match status" value="1"/>
</dbReference>
<dbReference type="InterPro" id="IPR051935">
    <property type="entry name" value="HSDL2"/>
</dbReference>
<dbReference type="GO" id="GO:0016491">
    <property type="term" value="F:oxidoreductase activity"/>
    <property type="evidence" value="ECO:0007669"/>
    <property type="project" value="UniProtKB-KW"/>
</dbReference>
<dbReference type="Proteomes" id="UP001152798">
    <property type="component" value="Chromosome 1"/>
</dbReference>
<name>A0A9P0E5W0_NEZVI</name>
<dbReference type="InterPro" id="IPR036527">
    <property type="entry name" value="SCP2_sterol-bd_dom_sf"/>
</dbReference>
<evidence type="ECO:0000256" key="4">
    <source>
        <dbReference type="ARBA" id="ARBA00022857"/>
    </source>
</evidence>
<dbReference type="SUPFAM" id="SSF51735">
    <property type="entry name" value="NAD(P)-binding Rossmann-fold domains"/>
    <property type="match status" value="1"/>
</dbReference>
<feature type="domain" description="SCP2" evidence="9">
    <location>
        <begin position="256"/>
        <end position="345"/>
    </location>
</feature>
<dbReference type="InterPro" id="IPR036291">
    <property type="entry name" value="NAD(P)-bd_dom_sf"/>
</dbReference>
<evidence type="ECO:0000256" key="3">
    <source>
        <dbReference type="ARBA" id="ARBA00006484"/>
    </source>
</evidence>
<keyword evidence="5" id="KW-0560">Oxidoreductase</keyword>
<protein>
    <recommendedName>
        <fullName evidence="8">Hydroxysteroid dehydrogenase-like protein 2</fullName>
    </recommendedName>
</protein>
<keyword evidence="7" id="KW-0576">Peroxisome</keyword>
<dbReference type="Pfam" id="PF02036">
    <property type="entry name" value="SCP2"/>
    <property type="match status" value="1"/>
</dbReference>
<dbReference type="Gene3D" id="3.30.1050.10">
    <property type="entry name" value="SCP2 sterol-binding domain"/>
    <property type="match status" value="1"/>
</dbReference>
<dbReference type="PRINTS" id="PR00081">
    <property type="entry name" value="GDHRDH"/>
</dbReference>
<dbReference type="InterPro" id="IPR002347">
    <property type="entry name" value="SDR_fam"/>
</dbReference>
<evidence type="ECO:0000256" key="5">
    <source>
        <dbReference type="ARBA" id="ARBA00023002"/>
    </source>
</evidence>
<gene>
    <name evidence="10" type="ORF">NEZAVI_LOCUS3102</name>
</gene>